<gene>
    <name evidence="1" type="ORF">SAMN05192563_1005144</name>
</gene>
<dbReference type="OrthoDB" id="9760256at2"/>
<dbReference type="EMBL" id="FPBH01000005">
    <property type="protein sequence ID" value="SFT90899.1"/>
    <property type="molecule type" value="Genomic_DNA"/>
</dbReference>
<dbReference type="AlphaFoldDB" id="A0A1I7BUS0"/>
<organism evidence="1 2">
    <name type="scientific">Paraburkholderia aspalathi</name>
    <dbReference type="NCBI Taxonomy" id="1324617"/>
    <lineage>
        <taxon>Bacteria</taxon>
        <taxon>Pseudomonadati</taxon>
        <taxon>Pseudomonadota</taxon>
        <taxon>Betaproteobacteria</taxon>
        <taxon>Burkholderiales</taxon>
        <taxon>Burkholderiaceae</taxon>
        <taxon>Paraburkholderia</taxon>
    </lineage>
</organism>
<evidence type="ECO:0000313" key="2">
    <source>
        <dbReference type="Proteomes" id="UP000198844"/>
    </source>
</evidence>
<proteinExistence type="predicted"/>
<dbReference type="InterPro" id="IPR011053">
    <property type="entry name" value="Single_hybrid_motif"/>
</dbReference>
<protein>
    <submittedName>
        <fullName evidence="1">Uncharacterized protein</fullName>
    </submittedName>
</protein>
<dbReference type="Proteomes" id="UP000198844">
    <property type="component" value="Unassembled WGS sequence"/>
</dbReference>
<dbReference type="Gene3D" id="2.40.50.100">
    <property type="match status" value="1"/>
</dbReference>
<sequence>MKMEIRVEADVSGHIGSYLVAEGEVVEEVQTVAHFIPD</sequence>
<dbReference type="RefSeq" id="WP_093634204.1">
    <property type="nucleotide sequence ID" value="NZ_JAQQEI010000019.1"/>
</dbReference>
<accession>A0A1I7BUS0</accession>
<name>A0A1I7BUS0_9BURK</name>
<dbReference type="SUPFAM" id="SSF51230">
    <property type="entry name" value="Single hybrid motif"/>
    <property type="match status" value="1"/>
</dbReference>
<evidence type="ECO:0000313" key="1">
    <source>
        <dbReference type="EMBL" id="SFT90899.1"/>
    </source>
</evidence>
<reference evidence="1 2" key="1">
    <citation type="submission" date="2016-10" db="EMBL/GenBank/DDBJ databases">
        <authorList>
            <person name="de Groot N.N."/>
        </authorList>
    </citation>
    <scope>NUCLEOTIDE SEQUENCE [LARGE SCALE GENOMIC DNA]</scope>
    <source>
        <strain evidence="1 2">LMG 27731</strain>
    </source>
</reference>